<dbReference type="PANTHER" id="PTHR14781:SF0">
    <property type="entry name" value="INTRAFLAGELLAR TRANSPORT PROTEIN 56"/>
    <property type="match status" value="1"/>
</dbReference>
<dbReference type="FunFam" id="1.25.40.10:FF:000372">
    <property type="entry name" value="Tetratricopeptide repeat domain 26"/>
    <property type="match status" value="1"/>
</dbReference>
<dbReference type="InterPro" id="IPR030511">
    <property type="entry name" value="TTC26"/>
</dbReference>
<evidence type="ECO:0000313" key="11">
    <source>
        <dbReference type="EMBL" id="CAI4008538.1"/>
    </source>
</evidence>
<name>A0A9P1DH54_9DINO</name>
<comment type="subcellular location">
    <subcellularLocation>
        <location evidence="1">Cell projection</location>
        <location evidence="1">Cilium</location>
    </subcellularLocation>
</comment>
<sequence length="1713" mass="191766">MWSKQKSPRFAVEKPANPIGPGYYDLPSLLDEHSVTITASERFQEQMPGETPGPGSYTQAGKAARPKQSKENRPPSPAKGASLKLGQKEGKDELQHQLQEQERLRAQAEQRVKQLTASAQSVAAEFAELRGKHFSVTKAQEESQVIIKNLQQSLSLAEGKVPQLEKMLSDVEDKDEKLQKQLKEEARLRAEAEATVQQSTAAAESAAKEFAELRGKHFTLTQVQEESQAVIQNLQQSLRAAEDKVPSLEKQKAEVQAQLDAARAEVDGLLLQKEQNKVEVTDLQNSLRLAQEEVPKLQGQLAEVEGQLAAALAEVTHLKAEKELSEAVVKDLQQALAKAEDQVPVLEKRLAEVEARNCQTLADLAAAEADGSQVKDLQEQLTAARAAMADLVTDKEESLATIKNLQGSLSQAQEQVPQLQKELREAEARLTAAGHDLGRLREEKVPKLETQLREAEERLTAASDDLARLREEKELQQSLRMAEDEANRCKAELEAVQSSSSQAKDLQEQLTAARAEIADAVMEKAVAPKVAVGKKAEAARPLLEDFLASCDYVGAITLLEFERKAREDRPHLLMWLAYCYFHNGDYKKAIDAYDDAMRKENDSNIYAYKACCYYALCQYQEAEDEAAKAPDSQLKTRILFHTAHKRNDEPAMMSQHQALSDSKEDQLCLAAIQYLRSHFQEATDIYKRLLVEDREDWALNVYIALCYYKLDYYDVALEILQTYLSQYPQSITAVNLKACSHYQLYNGKAAEAELKVLQNASNSGNIFQEHDLLQHNLVVFRNGENAIQVLPPLLDIIPEARLNLVIYHLRKDEATEAFALIKDLEPSVPREYILKGVVFAALGQKTGSRDHLKMAQQLFQLVGASASECDTIPGRQCMASCFFLLRQFEDVLVYLKSIKQYFTNDDDFNWNYGIACAAAGDYKEAKEALLSVQNEKSRTEFCYLSWLARCYIMSNEPSLAWEAYVRMDTSNESFNLLHLIANDCYKMGHFYYACKAFDVLERLDPDPEFWEGKRGAAVGVFQRVVARKESPDKLQDVVNLLRSSQNSQVEYIINKVMKKWAKAIPSARVAERAYHSRKKWLRLELIRTPVSGQEQMKTDLEKLRFAEINANMTKNAKERAEAQLREAKQDLEHWRSKALSFERDEDRMKRQEEDVCRLEREVKELHDQNLQLLTTFQQFKSEWEVMRAENQSLQETLAMSEMSLDRASEEKAQIMGHVNPKLGASDLPSGSLSVPGVGPRFTVLCRPAGGADAARAEPRTSEFAAAVVWLLVIGAESARELQGTIQNGWSSVQLGPKDRDERCEAKLTVVLRPGGGQNCIDEVNSEVIFISVGEPNKKGRANSELLGFVASILELKEDQVKLEDNVSSKSKTVLLCGLQHDKRSLIWQLQSKVGQKHPARFAAEKANAALREEDVSSKRRKAEQSEYRRLQEEADADAVSAAAAQASPYAEKVLSRPTLPRGMRVRRPGEPDMEFPEAPPEQPPEPPEPGMAETGGEGGGLQGLANYSSEESEDGEENPVGVGRMKVKRAEHRFVSAHVAHVQKIRHMVNLKEENKELREQLKKAKQRITQLGVSRKGEGLLEALACFSHGRGLGADQLSIPASACPETPGPASVRGEARTPRRPTTPSRKASPRRGNLQEEEYQAWLAEEERRRQMQERAVERVQTDFQHFIALIERAVLSDSGAESPNPAALLERLRAVVHPGDSGSARDP</sequence>
<dbReference type="GO" id="GO:0097546">
    <property type="term" value="C:ciliary base"/>
    <property type="evidence" value="ECO:0007669"/>
    <property type="project" value="TreeGrafter"/>
</dbReference>
<evidence type="ECO:0000256" key="2">
    <source>
        <dbReference type="ARBA" id="ARBA00007834"/>
    </source>
</evidence>
<dbReference type="GO" id="GO:0035720">
    <property type="term" value="P:intraciliary anterograde transport"/>
    <property type="evidence" value="ECO:0007669"/>
    <property type="project" value="TreeGrafter"/>
</dbReference>
<dbReference type="InterPro" id="IPR003746">
    <property type="entry name" value="DUF167"/>
</dbReference>
<evidence type="ECO:0000256" key="10">
    <source>
        <dbReference type="SAM" id="MobiDB-lite"/>
    </source>
</evidence>
<keyword evidence="9" id="KW-0175">Coiled coil</keyword>
<evidence type="ECO:0000256" key="1">
    <source>
        <dbReference type="ARBA" id="ARBA00004138"/>
    </source>
</evidence>
<proteinExistence type="inferred from homology"/>
<feature type="region of interest" description="Disordered" evidence="10">
    <location>
        <begin position="1412"/>
        <end position="1520"/>
    </location>
</feature>
<feature type="compositionally biased region" description="Basic and acidic residues" evidence="10">
    <location>
        <begin position="1412"/>
        <end position="1432"/>
    </location>
</feature>
<keyword evidence="13" id="KW-1185">Reference proteome</keyword>
<evidence type="ECO:0000256" key="3">
    <source>
        <dbReference type="ARBA" id="ARBA00010364"/>
    </source>
</evidence>
<accession>A0A9P1DH54</accession>
<dbReference type="Gene3D" id="1.25.40.10">
    <property type="entry name" value="Tetratricopeptide repeat domain"/>
    <property type="match status" value="3"/>
</dbReference>
<feature type="compositionally biased region" description="Pro residues" evidence="10">
    <location>
        <begin position="1477"/>
        <end position="1489"/>
    </location>
</feature>
<feature type="compositionally biased region" description="Gly residues" evidence="10">
    <location>
        <begin position="1493"/>
        <end position="1502"/>
    </location>
</feature>
<evidence type="ECO:0000256" key="7">
    <source>
        <dbReference type="ARBA" id="ARBA00023273"/>
    </source>
</evidence>
<reference evidence="12 13" key="2">
    <citation type="submission" date="2024-05" db="EMBL/GenBank/DDBJ databases">
        <authorList>
            <person name="Chen Y."/>
            <person name="Shah S."/>
            <person name="Dougan E. K."/>
            <person name="Thang M."/>
            <person name="Chan C."/>
        </authorList>
    </citation>
    <scope>NUCLEOTIDE SEQUENCE [LARGE SCALE GENOMIC DNA]</scope>
</reference>
<keyword evidence="5" id="KW-0677">Repeat</keyword>
<dbReference type="Pfam" id="PF02594">
    <property type="entry name" value="DUF167"/>
    <property type="match status" value="1"/>
</dbReference>
<dbReference type="InterPro" id="IPR019734">
    <property type="entry name" value="TPR_rpt"/>
</dbReference>
<gene>
    <name evidence="11" type="ORF">C1SCF055_LOCUS33970</name>
</gene>
<dbReference type="Proteomes" id="UP001152797">
    <property type="component" value="Unassembled WGS sequence"/>
</dbReference>
<organism evidence="11">
    <name type="scientific">Cladocopium goreaui</name>
    <dbReference type="NCBI Taxonomy" id="2562237"/>
    <lineage>
        <taxon>Eukaryota</taxon>
        <taxon>Sar</taxon>
        <taxon>Alveolata</taxon>
        <taxon>Dinophyceae</taxon>
        <taxon>Suessiales</taxon>
        <taxon>Symbiodiniaceae</taxon>
        <taxon>Cladocopium</taxon>
    </lineage>
</organism>
<evidence type="ECO:0000256" key="5">
    <source>
        <dbReference type="ARBA" id="ARBA00022737"/>
    </source>
</evidence>
<dbReference type="EMBL" id="CAMXCT030004312">
    <property type="protein sequence ID" value="CAL4795850.1"/>
    <property type="molecule type" value="Genomic_DNA"/>
</dbReference>
<feature type="repeat" description="TPR" evidence="8">
    <location>
        <begin position="570"/>
        <end position="603"/>
    </location>
</feature>
<dbReference type="PANTHER" id="PTHR14781">
    <property type="entry name" value="INTRAFLAGELLAR TRANSPORT PROTEIN 56"/>
    <property type="match status" value="1"/>
</dbReference>
<dbReference type="Pfam" id="PF12895">
    <property type="entry name" value="ANAPC3"/>
    <property type="match status" value="1"/>
</dbReference>
<evidence type="ECO:0000256" key="4">
    <source>
        <dbReference type="ARBA" id="ARBA00019387"/>
    </source>
</evidence>
<evidence type="ECO:0000313" key="13">
    <source>
        <dbReference type="Proteomes" id="UP001152797"/>
    </source>
</evidence>
<feature type="region of interest" description="Disordered" evidence="10">
    <location>
        <begin position="1"/>
        <end position="99"/>
    </location>
</feature>
<comment type="caution">
    <text evidence="11">The sequence shown here is derived from an EMBL/GenBank/DDBJ whole genome shotgun (WGS) entry which is preliminary data.</text>
</comment>
<dbReference type="InterPro" id="IPR011990">
    <property type="entry name" value="TPR-like_helical_dom_sf"/>
</dbReference>
<evidence type="ECO:0000256" key="9">
    <source>
        <dbReference type="SAM" id="Coils"/>
    </source>
</evidence>
<protein>
    <recommendedName>
        <fullName evidence="4">Intraflagellar transport protein 56</fullName>
    </recommendedName>
</protein>
<comment type="similarity">
    <text evidence="3">Belongs to the UPF0235 family.</text>
</comment>
<feature type="compositionally biased region" description="Low complexity" evidence="10">
    <location>
        <begin position="1437"/>
        <end position="1447"/>
    </location>
</feature>
<dbReference type="GO" id="GO:0035735">
    <property type="term" value="P:intraciliary transport involved in cilium assembly"/>
    <property type="evidence" value="ECO:0007669"/>
    <property type="project" value="TreeGrafter"/>
</dbReference>
<evidence type="ECO:0000313" key="12">
    <source>
        <dbReference type="EMBL" id="CAL4795850.1"/>
    </source>
</evidence>
<dbReference type="Gene3D" id="1.10.287.1490">
    <property type="match status" value="1"/>
</dbReference>
<dbReference type="InterPro" id="IPR036591">
    <property type="entry name" value="YggU-like_sf"/>
</dbReference>
<dbReference type="SMART" id="SM01152">
    <property type="entry name" value="DUF167"/>
    <property type="match status" value="1"/>
</dbReference>
<dbReference type="GO" id="GO:0030992">
    <property type="term" value="C:intraciliary transport particle B"/>
    <property type="evidence" value="ECO:0007669"/>
    <property type="project" value="TreeGrafter"/>
</dbReference>
<dbReference type="EMBL" id="CAMXCT020004312">
    <property type="protein sequence ID" value="CAL1161913.1"/>
    <property type="molecule type" value="Genomic_DNA"/>
</dbReference>
<feature type="compositionally biased region" description="Basic and acidic residues" evidence="10">
    <location>
        <begin position="86"/>
        <end position="99"/>
    </location>
</feature>
<evidence type="ECO:0000256" key="8">
    <source>
        <dbReference type="PROSITE-ProRule" id="PRU00339"/>
    </source>
</evidence>
<dbReference type="EMBL" id="CAMXCT010004312">
    <property type="protein sequence ID" value="CAI4008538.1"/>
    <property type="molecule type" value="Genomic_DNA"/>
</dbReference>
<dbReference type="GO" id="GO:0036064">
    <property type="term" value="C:ciliary basal body"/>
    <property type="evidence" value="ECO:0007669"/>
    <property type="project" value="TreeGrafter"/>
</dbReference>
<feature type="coiled-coil region" evidence="9">
    <location>
        <begin position="1103"/>
        <end position="1210"/>
    </location>
</feature>
<dbReference type="SUPFAM" id="SSF69786">
    <property type="entry name" value="YggU-like"/>
    <property type="match status" value="1"/>
</dbReference>
<keyword evidence="7" id="KW-0966">Cell projection</keyword>
<dbReference type="SUPFAM" id="SSF57997">
    <property type="entry name" value="Tropomyosin"/>
    <property type="match status" value="1"/>
</dbReference>
<dbReference type="PROSITE" id="PS50005">
    <property type="entry name" value="TPR"/>
    <property type="match status" value="1"/>
</dbReference>
<dbReference type="SUPFAM" id="SSF48452">
    <property type="entry name" value="TPR-like"/>
    <property type="match status" value="3"/>
</dbReference>
<dbReference type="SMART" id="SM00028">
    <property type="entry name" value="TPR"/>
    <property type="match status" value="4"/>
</dbReference>
<dbReference type="OrthoDB" id="95390at2759"/>
<feature type="coiled-coil region" evidence="9">
    <location>
        <begin position="1541"/>
        <end position="1575"/>
    </location>
</feature>
<dbReference type="GO" id="GO:0120170">
    <property type="term" value="F:intraciliary transport particle B binding"/>
    <property type="evidence" value="ECO:0007669"/>
    <property type="project" value="TreeGrafter"/>
</dbReference>
<keyword evidence="6 8" id="KW-0802">TPR repeat</keyword>
<dbReference type="Gene3D" id="3.30.1200.10">
    <property type="entry name" value="YggU-like"/>
    <property type="match status" value="1"/>
</dbReference>
<comment type="similarity">
    <text evidence="2">Belongs to the IFT56 family.</text>
</comment>
<evidence type="ECO:0000256" key="6">
    <source>
        <dbReference type="ARBA" id="ARBA00022803"/>
    </source>
</evidence>
<reference evidence="11" key="1">
    <citation type="submission" date="2022-10" db="EMBL/GenBank/DDBJ databases">
        <authorList>
            <person name="Chen Y."/>
            <person name="Dougan E. K."/>
            <person name="Chan C."/>
            <person name="Rhodes N."/>
            <person name="Thang M."/>
        </authorList>
    </citation>
    <scope>NUCLEOTIDE SEQUENCE</scope>
</reference>
<feature type="region of interest" description="Disordered" evidence="10">
    <location>
        <begin position="1602"/>
        <end position="1642"/>
    </location>
</feature>